<name>A0A2D4GNE6_MICCO</name>
<reference evidence="2" key="2">
    <citation type="submission" date="2017-11" db="EMBL/GenBank/DDBJ databases">
        <title>Coralsnake Venomics: Analyses of Venom Gland Transcriptomes and Proteomes of Six Brazilian Taxa.</title>
        <authorList>
            <person name="Aird S.D."/>
            <person name="Jorge da Silva N."/>
            <person name="Qiu L."/>
            <person name="Villar-Briones A."/>
            <person name="Aparecida-Saddi V."/>
            <person name="Campos-Telles M.P."/>
            <person name="Grau M."/>
            <person name="Mikheyev A.S."/>
        </authorList>
    </citation>
    <scope>NUCLEOTIDE SEQUENCE</scope>
    <source>
        <tissue evidence="2">Venom_gland</tissue>
    </source>
</reference>
<reference evidence="2" key="1">
    <citation type="submission" date="2017-07" db="EMBL/GenBank/DDBJ databases">
        <authorList>
            <person name="Mikheyev A."/>
            <person name="Grau M."/>
        </authorList>
    </citation>
    <scope>NUCLEOTIDE SEQUENCE</scope>
    <source>
        <tissue evidence="2">Venom_gland</tissue>
    </source>
</reference>
<organism evidence="2">
    <name type="scientific">Micrurus corallinus</name>
    <name type="common">Brazilian coral snake</name>
    <dbReference type="NCBI Taxonomy" id="54390"/>
    <lineage>
        <taxon>Eukaryota</taxon>
        <taxon>Metazoa</taxon>
        <taxon>Chordata</taxon>
        <taxon>Craniata</taxon>
        <taxon>Vertebrata</taxon>
        <taxon>Euteleostomi</taxon>
        <taxon>Lepidosauria</taxon>
        <taxon>Squamata</taxon>
        <taxon>Bifurcata</taxon>
        <taxon>Unidentata</taxon>
        <taxon>Episquamata</taxon>
        <taxon>Toxicofera</taxon>
        <taxon>Serpentes</taxon>
        <taxon>Colubroidea</taxon>
        <taxon>Elapidae</taxon>
        <taxon>Elapinae</taxon>
        <taxon>Micrurus</taxon>
    </lineage>
</organism>
<dbReference type="AlphaFoldDB" id="A0A2D4GNE6"/>
<protein>
    <submittedName>
        <fullName evidence="2">Uncharacterized protein</fullName>
    </submittedName>
</protein>
<evidence type="ECO:0000313" key="2">
    <source>
        <dbReference type="EMBL" id="LAA61284.1"/>
    </source>
</evidence>
<sequence>MFPCHPSARRWQAEGTGAQDESRCPGNKSPERIHISSIITNSFSTVISFTDLITNCLGKGITHRMKASPAIPHNNTNSICLTQLVPGSHENHRSVPCILCLILDALSCQVPCHFSEYAWFIHVKATIFS</sequence>
<feature type="region of interest" description="Disordered" evidence="1">
    <location>
        <begin position="1"/>
        <end position="28"/>
    </location>
</feature>
<accession>A0A2D4GNE6</accession>
<proteinExistence type="predicted"/>
<dbReference type="EMBL" id="IACJ01145533">
    <property type="protein sequence ID" value="LAA61284.1"/>
    <property type="molecule type" value="Transcribed_RNA"/>
</dbReference>
<evidence type="ECO:0000256" key="1">
    <source>
        <dbReference type="SAM" id="MobiDB-lite"/>
    </source>
</evidence>